<dbReference type="RefSeq" id="WP_269331114.1">
    <property type="nucleotide sequence ID" value="NZ_JAMZFT010000001.1"/>
</dbReference>
<dbReference type="EC" id="3.1.21.-" evidence="2"/>
<gene>
    <name evidence="2" type="ORF">NJQ99_01930</name>
</gene>
<dbReference type="Gene3D" id="3.40.1350.10">
    <property type="match status" value="1"/>
</dbReference>
<comment type="caution">
    <text evidence="2">The sequence shown here is derived from an EMBL/GenBank/DDBJ whole genome shotgun (WGS) entry which is preliminary data.</text>
</comment>
<dbReference type="InterPro" id="IPR052906">
    <property type="entry name" value="Type_IV_Methyl-Rstrct_Enzyme"/>
</dbReference>
<organism evidence="2 3">
    <name type="scientific">Futiania mangrovi</name>
    <dbReference type="NCBI Taxonomy" id="2959716"/>
    <lineage>
        <taxon>Bacteria</taxon>
        <taxon>Pseudomonadati</taxon>
        <taxon>Pseudomonadota</taxon>
        <taxon>Alphaproteobacteria</taxon>
        <taxon>Futianiales</taxon>
        <taxon>Futianiaceae</taxon>
        <taxon>Futiania</taxon>
    </lineage>
</organism>
<sequence>MTMWMVRAEVGGRLFQAFVERSLVAVGGAEFGDLSTLTTREQVLARVKAHRPEWKPQTQIVSAGVLFRMLRQIEEGDRVVTYDPQRRVYRIGIIAGPYRHDMNFDGEHPAVRPVRWESQEIPRDTLSTSTKNSLGSTLAVFRVPDDAAADVLRALRNEPEAAANVAETEEVEEQFLLHDIEERSVEFIKDRIVRLDWNEMQELVAGLLRAMGYKTRVSPNGPDRGKDIVASPDGFGFEDPRIVVEVKHRPGTQMGAPQIRGFLGGRHPGDKGLYVSTGGFSKDAQYEAERANIPITLMDLDELVKAILDNYDAMDTETQRLVPLKRIFWPVA</sequence>
<dbReference type="InterPro" id="IPR011335">
    <property type="entry name" value="Restrct_endonuc-II-like"/>
</dbReference>
<evidence type="ECO:0000313" key="2">
    <source>
        <dbReference type="EMBL" id="MCP1335161.1"/>
    </source>
</evidence>
<name>A0A9J6P9Y3_9PROT</name>
<keyword evidence="2" id="KW-0378">Hydrolase</keyword>
<keyword evidence="2" id="KW-0255">Endonuclease</keyword>
<feature type="domain" description="Restriction endonuclease type IV Mrr" evidence="1">
    <location>
        <begin position="194"/>
        <end position="306"/>
    </location>
</feature>
<dbReference type="GO" id="GO:0015666">
    <property type="term" value="F:restriction endodeoxyribonuclease activity"/>
    <property type="evidence" value="ECO:0007669"/>
    <property type="project" value="TreeGrafter"/>
</dbReference>
<dbReference type="EMBL" id="JAMZFT010000001">
    <property type="protein sequence ID" value="MCP1335161.1"/>
    <property type="molecule type" value="Genomic_DNA"/>
</dbReference>
<proteinExistence type="predicted"/>
<dbReference type="AlphaFoldDB" id="A0A9J6P9Y3"/>
<accession>A0A9J6P9Y3</accession>
<dbReference type="PANTHER" id="PTHR30015">
    <property type="entry name" value="MRR RESTRICTION SYSTEM PROTEIN"/>
    <property type="match status" value="1"/>
</dbReference>
<reference evidence="2" key="1">
    <citation type="submission" date="2022-06" db="EMBL/GenBank/DDBJ databases">
        <title>Isolation and Genomics of Futiania mangrovii gen. nov., sp. nov., a Rare and Metabolically-versatile member in the Class Alphaproteobacteria.</title>
        <authorList>
            <person name="Liu L."/>
            <person name="Huang W.-C."/>
            <person name="Pan J."/>
            <person name="Li J."/>
            <person name="Huang Y."/>
            <person name="Du H."/>
            <person name="Liu Y."/>
            <person name="Li M."/>
        </authorList>
    </citation>
    <scope>NUCLEOTIDE SEQUENCE</scope>
    <source>
        <strain evidence="2">FT118</strain>
    </source>
</reference>
<dbReference type="GO" id="GO:0003677">
    <property type="term" value="F:DNA binding"/>
    <property type="evidence" value="ECO:0007669"/>
    <property type="project" value="InterPro"/>
</dbReference>
<keyword evidence="2" id="KW-0540">Nuclease</keyword>
<dbReference type="InterPro" id="IPR011856">
    <property type="entry name" value="tRNA_endonuc-like_dom_sf"/>
</dbReference>
<evidence type="ECO:0000259" key="1">
    <source>
        <dbReference type="Pfam" id="PF04471"/>
    </source>
</evidence>
<protein>
    <submittedName>
        <fullName evidence="2">Restriction endonuclease</fullName>
        <ecNumber evidence="2">3.1.21.-</ecNumber>
    </submittedName>
</protein>
<dbReference type="GO" id="GO:0009307">
    <property type="term" value="P:DNA restriction-modification system"/>
    <property type="evidence" value="ECO:0007669"/>
    <property type="project" value="InterPro"/>
</dbReference>
<evidence type="ECO:0000313" key="3">
    <source>
        <dbReference type="Proteomes" id="UP001055804"/>
    </source>
</evidence>
<keyword evidence="3" id="KW-1185">Reference proteome</keyword>
<dbReference type="GO" id="GO:0043590">
    <property type="term" value="C:bacterial nucleoid"/>
    <property type="evidence" value="ECO:0007669"/>
    <property type="project" value="TreeGrafter"/>
</dbReference>
<dbReference type="InterPro" id="IPR007560">
    <property type="entry name" value="Restrct_endonuc_IV_Mrr"/>
</dbReference>
<dbReference type="PANTHER" id="PTHR30015:SF7">
    <property type="entry name" value="TYPE IV METHYL-DIRECTED RESTRICTION ENZYME ECOKMRR"/>
    <property type="match status" value="1"/>
</dbReference>
<dbReference type="InterPro" id="IPR016984">
    <property type="entry name" value="UCP031853"/>
</dbReference>
<dbReference type="Proteomes" id="UP001055804">
    <property type="component" value="Unassembled WGS sequence"/>
</dbReference>
<dbReference type="Pfam" id="PF04471">
    <property type="entry name" value="Mrr_cat"/>
    <property type="match status" value="1"/>
</dbReference>
<dbReference type="SUPFAM" id="SSF52980">
    <property type="entry name" value="Restriction endonuclease-like"/>
    <property type="match status" value="1"/>
</dbReference>
<dbReference type="PIRSF" id="PIRSF031853">
    <property type="entry name" value="UPC031853"/>
    <property type="match status" value="1"/>
</dbReference>